<evidence type="ECO:0000313" key="9">
    <source>
        <dbReference type="EMBL" id="APA23084.1"/>
    </source>
</evidence>
<organismHost>
    <name type="scientific">Vigna mungo</name>
    <name type="common">Black gram</name>
    <name type="synonym">Phaseolus mungo</name>
    <dbReference type="NCBI Taxonomy" id="3915"/>
</organismHost>
<keyword evidence="3 7" id="KW-0548">Nucleotidyltransferase</keyword>
<organismHost>
    <name type="scientific">Glycine max</name>
    <name type="common">Soybean</name>
    <name type="synonym">Glycine hispida</name>
    <dbReference type="NCBI Taxonomy" id="3847"/>
</organismHost>
<dbReference type="GO" id="GO:0003723">
    <property type="term" value="F:RNA binding"/>
    <property type="evidence" value="ECO:0007669"/>
    <property type="project" value="InterPro"/>
</dbReference>
<evidence type="ECO:0000256" key="2">
    <source>
        <dbReference type="ARBA" id="ARBA00022679"/>
    </source>
</evidence>
<name>A0A1I9W7D3_SCPMV</name>
<dbReference type="InterPro" id="IPR001795">
    <property type="entry name" value="RNA-dir_pol_luteovirus"/>
</dbReference>
<keyword evidence="4 7" id="KW-0547">Nucleotide-binding</keyword>
<evidence type="ECO:0000256" key="5">
    <source>
        <dbReference type="ARBA" id="ARBA00022953"/>
    </source>
</evidence>
<organismHost>
    <name type="scientific">Vigna unguiculata</name>
    <name type="common">Cowpea</name>
    <dbReference type="NCBI Taxonomy" id="3917"/>
</organismHost>
<evidence type="ECO:0000256" key="7">
    <source>
        <dbReference type="RuleBase" id="RU364050"/>
    </source>
</evidence>
<dbReference type="EC" id="2.7.7.48" evidence="7"/>
<proteinExistence type="predicted"/>
<sequence length="514" mass="56810">MPFRDCGSSTCKFREVSRKPVADAVTAATKVFPELSELGWPERGSGAEIGSLLLQAGKFVPTKAPSNLEQACNNLLTRYPRSKPLACFRQGTWSFDAIFEQVVSKATSAEINQKASPGVPLSRLATTNKDLMAQHLQFVAACVTERLLLLASFEDIHALSPTEMVEMGLCDPVRLFVKQEPHPSRKLKEGRYRLISSVSIVDQLVERMLFGAQNELEIAEWQSIPSKPGMGLSVTHQADAIFRDLRVKHTVCPAAEADISGFDWSVQDWELWADVEMRIVLGSFPPMMARAARNRFSCFMNSVLQLSNGQLLQQELPGIMKSGSYCTSSTNSRIRCLMAELIGSPWCIAMGDDSVEGFVEGAREKYAELGHLCKDYKPCAITPTGQLYAVEFCSHVIKCNKAHLTSWPKTLYRFLSTPRETLEDLERELASSPMWHKIQNYVRSIPSPDKTARDKSICNGYPLDQEAISTSYSEHSSESASAEATREATCCAGAQAYPGWGIHGPYCSGDHGEA</sequence>
<dbReference type="GO" id="GO:0006351">
    <property type="term" value="P:DNA-templated transcription"/>
    <property type="evidence" value="ECO:0007669"/>
    <property type="project" value="InterPro"/>
</dbReference>
<keyword evidence="1 7" id="KW-0696">RNA-directed RNA polymerase</keyword>
<reference evidence="9" key="1">
    <citation type="journal article" date="2016" name="PLoS ONE">
        <title>Metagenomic-Based Screening and Molecular Characterization of Cowpea-Infecting Viruses in Burkina Faso.</title>
        <authorList>
            <person name="Palanga E."/>
            <person name="Filloux D."/>
            <person name="Martin D.P."/>
            <person name="Fernandez E."/>
            <person name="Gargani D."/>
            <person name="Ferdinand R."/>
            <person name="Zabre J."/>
            <person name="Bouda Z."/>
            <person name="Neya J.B."/>
            <person name="Sawadogo M."/>
            <person name="Traore O."/>
            <person name="Peterschmitt M."/>
            <person name="Roumagnac P."/>
        </authorList>
    </citation>
    <scope>NUCLEOTIDE SEQUENCE</scope>
    <source>
        <strain evidence="9">BE250</strain>
    </source>
</reference>
<organism evidence="9">
    <name type="scientific">Southern cowpea mosaic virus</name>
    <name type="common">SCPMV</name>
    <name type="synonym">Southern bean mosaic virus (strain cowpea)</name>
    <dbReference type="NCBI Taxonomy" id="196398"/>
    <lineage>
        <taxon>Viruses</taxon>
        <taxon>Riboviria</taxon>
        <taxon>Orthornavirae</taxon>
        <taxon>Pisuviricota</taxon>
        <taxon>Pisoniviricetes</taxon>
        <taxon>Sobelivirales</taxon>
        <taxon>Solemoviridae</taxon>
        <taxon>Sobemovirus</taxon>
        <taxon>Sobemovirus SCPMV</taxon>
    </lineage>
</organism>
<evidence type="ECO:0000256" key="6">
    <source>
        <dbReference type="ARBA" id="ARBA00048744"/>
    </source>
</evidence>
<dbReference type="CDD" id="cd23180">
    <property type="entry name" value="ps-ssRNAv_Solemoviridae_RdRp"/>
    <property type="match status" value="1"/>
</dbReference>
<dbReference type="GO" id="GO:0000166">
    <property type="term" value="F:nucleotide binding"/>
    <property type="evidence" value="ECO:0007669"/>
    <property type="project" value="UniProtKB-KW"/>
</dbReference>
<evidence type="ECO:0000256" key="4">
    <source>
        <dbReference type="ARBA" id="ARBA00022741"/>
    </source>
</evidence>
<dbReference type="InterPro" id="IPR043502">
    <property type="entry name" value="DNA/RNA_pol_sf"/>
</dbReference>
<comment type="catalytic activity">
    <reaction evidence="6 7">
        <text>RNA(n) + a ribonucleoside 5'-triphosphate = RNA(n+1) + diphosphate</text>
        <dbReference type="Rhea" id="RHEA:21248"/>
        <dbReference type="Rhea" id="RHEA-COMP:14527"/>
        <dbReference type="Rhea" id="RHEA-COMP:17342"/>
        <dbReference type="ChEBI" id="CHEBI:33019"/>
        <dbReference type="ChEBI" id="CHEBI:61557"/>
        <dbReference type="ChEBI" id="CHEBI:140395"/>
        <dbReference type="EC" id="2.7.7.48"/>
    </reaction>
</comment>
<accession>A0A1I9W7D3</accession>
<dbReference type="PRINTS" id="PR00914">
    <property type="entry name" value="LVIRUSRNAPOL"/>
</dbReference>
<dbReference type="PROSITE" id="PS50507">
    <property type="entry name" value="RDRP_SSRNA_POS"/>
    <property type="match status" value="1"/>
</dbReference>
<protein>
    <recommendedName>
        <fullName evidence="7">RNA-directed RNA polymerase</fullName>
        <ecNumber evidence="7">2.7.7.48</ecNumber>
    </recommendedName>
</protein>
<dbReference type="GO" id="GO:0039694">
    <property type="term" value="P:viral RNA genome replication"/>
    <property type="evidence" value="ECO:0007669"/>
    <property type="project" value="InterPro"/>
</dbReference>
<dbReference type="InterPro" id="IPR007094">
    <property type="entry name" value="RNA-dir_pol_PSvirus"/>
</dbReference>
<keyword evidence="5 7" id="KW-0693">Viral RNA replication</keyword>
<evidence type="ECO:0000259" key="8">
    <source>
        <dbReference type="PROSITE" id="PS50507"/>
    </source>
</evidence>
<dbReference type="EMBL" id="KX599170">
    <property type="protein sequence ID" value="APA23084.1"/>
    <property type="molecule type" value="Genomic_RNA"/>
</dbReference>
<evidence type="ECO:0000256" key="1">
    <source>
        <dbReference type="ARBA" id="ARBA00022484"/>
    </source>
</evidence>
<feature type="domain" description="RdRp catalytic" evidence="8">
    <location>
        <begin position="252"/>
        <end position="366"/>
    </location>
</feature>
<dbReference type="SUPFAM" id="SSF56672">
    <property type="entry name" value="DNA/RNA polymerases"/>
    <property type="match status" value="1"/>
</dbReference>
<organismHost>
    <name type="scientific">Phaseolus vulgaris</name>
    <name type="common">Kidney bean</name>
    <name type="synonym">French bean</name>
    <dbReference type="NCBI Taxonomy" id="3885"/>
</organismHost>
<keyword evidence="2 7" id="KW-0808">Transferase</keyword>
<evidence type="ECO:0000256" key="3">
    <source>
        <dbReference type="ARBA" id="ARBA00022695"/>
    </source>
</evidence>
<dbReference type="GO" id="GO:0003968">
    <property type="term" value="F:RNA-directed RNA polymerase activity"/>
    <property type="evidence" value="ECO:0007669"/>
    <property type="project" value="UniProtKB-KW"/>
</dbReference>
<dbReference type="Pfam" id="PF02123">
    <property type="entry name" value="RdRP_4"/>
    <property type="match status" value="1"/>
</dbReference>